<sequence length="22" mass="2645">MNLHIQYYIRPIFSTVGRLIPL</sequence>
<accession>A0A2P2QYI9</accession>
<name>A0A2P2QYI9_RHIMU</name>
<reference evidence="1" key="1">
    <citation type="submission" date="2018-02" db="EMBL/GenBank/DDBJ databases">
        <title>Rhizophora mucronata_Transcriptome.</title>
        <authorList>
            <person name="Meera S.P."/>
            <person name="Sreeshan A."/>
            <person name="Augustine A."/>
        </authorList>
    </citation>
    <scope>NUCLEOTIDE SEQUENCE</scope>
    <source>
        <tissue evidence="1">Leaf</tissue>
    </source>
</reference>
<dbReference type="EMBL" id="GGEC01091574">
    <property type="protein sequence ID" value="MBX72058.1"/>
    <property type="molecule type" value="Transcribed_RNA"/>
</dbReference>
<organism evidence="1">
    <name type="scientific">Rhizophora mucronata</name>
    <name type="common">Asiatic mangrove</name>
    <dbReference type="NCBI Taxonomy" id="61149"/>
    <lineage>
        <taxon>Eukaryota</taxon>
        <taxon>Viridiplantae</taxon>
        <taxon>Streptophyta</taxon>
        <taxon>Embryophyta</taxon>
        <taxon>Tracheophyta</taxon>
        <taxon>Spermatophyta</taxon>
        <taxon>Magnoliopsida</taxon>
        <taxon>eudicotyledons</taxon>
        <taxon>Gunneridae</taxon>
        <taxon>Pentapetalae</taxon>
        <taxon>rosids</taxon>
        <taxon>fabids</taxon>
        <taxon>Malpighiales</taxon>
        <taxon>Rhizophoraceae</taxon>
        <taxon>Rhizophora</taxon>
    </lineage>
</organism>
<dbReference type="AlphaFoldDB" id="A0A2P2QYI9"/>
<evidence type="ECO:0000313" key="1">
    <source>
        <dbReference type="EMBL" id="MBX72058.1"/>
    </source>
</evidence>
<proteinExistence type="predicted"/>
<protein>
    <submittedName>
        <fullName evidence="1">Uncharacterized protein</fullName>
    </submittedName>
</protein>